<protein>
    <submittedName>
        <fullName evidence="1">Uncharacterized protein</fullName>
    </submittedName>
</protein>
<dbReference type="AlphaFoldDB" id="A0AB34IU90"/>
<sequence length="372" mass="40600">MPAGVAPQCVALPAAAPLDAAQLARCVRELDWRPGADPVVATFATSVSSPWLLGLSAAARGLPLLVAGLGTSFPRYFNWWLGYGKKLPGSRRAAQLLAALAPRAPVVWVDSTDTMIVNPLLSSAARALDEVLAQRGTHRVLSGAECYSWPRCYEEDYARDAQHVACTARSPTCYPNSGTYLSTAAGLERWFEAQNATLHEFLGSPMSNAECTHDQAVLHHMLLNRTRPLYAGIDMRLDDTSEFFLNLHQCEPPRYWRMRNVSKCYHTAHEPLAHARVECSSANCSLWYAPGHAPPRPLRKRAAHRPWLAHANGRHATLSHGAAFAPLIQGLRLSPALRQHPVLLVDPAGGGVCEVSTIGQLYAVRTGNQMKP</sequence>
<organism evidence="1 2">
    <name type="scientific">Prymnesium parvum</name>
    <name type="common">Toxic golden alga</name>
    <dbReference type="NCBI Taxonomy" id="97485"/>
    <lineage>
        <taxon>Eukaryota</taxon>
        <taxon>Haptista</taxon>
        <taxon>Haptophyta</taxon>
        <taxon>Prymnesiophyceae</taxon>
        <taxon>Prymnesiales</taxon>
        <taxon>Prymnesiaceae</taxon>
        <taxon>Prymnesium</taxon>
    </lineage>
</organism>
<name>A0AB34IU90_PRYPA</name>
<dbReference type="Proteomes" id="UP001515480">
    <property type="component" value="Unassembled WGS sequence"/>
</dbReference>
<gene>
    <name evidence="1" type="ORF">AB1Y20_010937</name>
</gene>
<keyword evidence="2" id="KW-1185">Reference proteome</keyword>
<proteinExistence type="predicted"/>
<accession>A0AB34IU90</accession>
<evidence type="ECO:0000313" key="1">
    <source>
        <dbReference type="EMBL" id="KAL1504535.1"/>
    </source>
</evidence>
<reference evidence="1 2" key="1">
    <citation type="journal article" date="2024" name="Science">
        <title>Giant polyketide synthase enzymes in the biosynthesis of giant marine polyether toxins.</title>
        <authorList>
            <person name="Fallon T.R."/>
            <person name="Shende V.V."/>
            <person name="Wierzbicki I.H."/>
            <person name="Pendleton A.L."/>
            <person name="Watervoot N.F."/>
            <person name="Auber R.P."/>
            <person name="Gonzalez D.J."/>
            <person name="Wisecaver J.H."/>
            <person name="Moore B.S."/>
        </authorList>
    </citation>
    <scope>NUCLEOTIDE SEQUENCE [LARGE SCALE GENOMIC DNA]</scope>
    <source>
        <strain evidence="1 2">12B1</strain>
    </source>
</reference>
<evidence type="ECO:0000313" key="2">
    <source>
        <dbReference type="Proteomes" id="UP001515480"/>
    </source>
</evidence>
<dbReference type="EMBL" id="JBGBPQ010000020">
    <property type="protein sequence ID" value="KAL1504535.1"/>
    <property type="molecule type" value="Genomic_DNA"/>
</dbReference>
<comment type="caution">
    <text evidence="1">The sequence shown here is derived from an EMBL/GenBank/DDBJ whole genome shotgun (WGS) entry which is preliminary data.</text>
</comment>